<accession>A0A4Y2RLZ3</accession>
<keyword evidence="3" id="KW-1185">Reference proteome</keyword>
<dbReference type="AlphaFoldDB" id="A0A4Y2RLZ3"/>
<feature type="compositionally biased region" description="Basic and acidic residues" evidence="1">
    <location>
        <begin position="62"/>
        <end position="76"/>
    </location>
</feature>
<dbReference type="Proteomes" id="UP000499080">
    <property type="component" value="Unassembled WGS sequence"/>
</dbReference>
<proteinExistence type="predicted"/>
<dbReference type="EMBL" id="BGPR01017659">
    <property type="protein sequence ID" value="GBN76842.1"/>
    <property type="molecule type" value="Genomic_DNA"/>
</dbReference>
<evidence type="ECO:0000313" key="3">
    <source>
        <dbReference type="Proteomes" id="UP000499080"/>
    </source>
</evidence>
<protein>
    <submittedName>
        <fullName evidence="2">Uncharacterized protein</fullName>
    </submittedName>
</protein>
<sequence length="83" mass="9628">MFLLLLREKWNSKICQTRVKWFKVRRQEEEAHIHGGSSLESDSYLEPSGLEVDTVADFRTGHRGDRLVPRDSREAAKSLQEIS</sequence>
<reference evidence="2 3" key="1">
    <citation type="journal article" date="2019" name="Sci. Rep.">
        <title>Orb-weaving spider Araneus ventricosus genome elucidates the spidroin gene catalogue.</title>
        <authorList>
            <person name="Kono N."/>
            <person name="Nakamura H."/>
            <person name="Ohtoshi R."/>
            <person name="Moran D.A.P."/>
            <person name="Shinohara A."/>
            <person name="Yoshida Y."/>
            <person name="Fujiwara M."/>
            <person name="Mori M."/>
            <person name="Tomita M."/>
            <person name="Arakawa K."/>
        </authorList>
    </citation>
    <scope>NUCLEOTIDE SEQUENCE [LARGE SCALE GENOMIC DNA]</scope>
</reference>
<gene>
    <name evidence="2" type="ORF">AVEN_173187_1</name>
</gene>
<organism evidence="2 3">
    <name type="scientific">Araneus ventricosus</name>
    <name type="common">Orbweaver spider</name>
    <name type="synonym">Epeira ventricosa</name>
    <dbReference type="NCBI Taxonomy" id="182803"/>
    <lineage>
        <taxon>Eukaryota</taxon>
        <taxon>Metazoa</taxon>
        <taxon>Ecdysozoa</taxon>
        <taxon>Arthropoda</taxon>
        <taxon>Chelicerata</taxon>
        <taxon>Arachnida</taxon>
        <taxon>Araneae</taxon>
        <taxon>Araneomorphae</taxon>
        <taxon>Entelegynae</taxon>
        <taxon>Araneoidea</taxon>
        <taxon>Araneidae</taxon>
        <taxon>Araneus</taxon>
    </lineage>
</organism>
<evidence type="ECO:0000256" key="1">
    <source>
        <dbReference type="SAM" id="MobiDB-lite"/>
    </source>
</evidence>
<comment type="caution">
    <text evidence="2">The sequence shown here is derived from an EMBL/GenBank/DDBJ whole genome shotgun (WGS) entry which is preliminary data.</text>
</comment>
<feature type="region of interest" description="Disordered" evidence="1">
    <location>
        <begin position="62"/>
        <end position="83"/>
    </location>
</feature>
<evidence type="ECO:0000313" key="2">
    <source>
        <dbReference type="EMBL" id="GBN76842.1"/>
    </source>
</evidence>
<name>A0A4Y2RLZ3_ARAVE</name>